<feature type="compositionally biased region" description="Basic and acidic residues" evidence="2">
    <location>
        <begin position="545"/>
        <end position="559"/>
    </location>
</feature>
<evidence type="ECO:0000259" key="3">
    <source>
        <dbReference type="PROSITE" id="PS50011"/>
    </source>
</evidence>
<proteinExistence type="inferred from homology"/>
<dbReference type="EMBL" id="NBIV01000012">
    <property type="protein sequence ID" value="PXF48603.1"/>
    <property type="molecule type" value="Genomic_DNA"/>
</dbReference>
<comment type="caution">
    <text evidence="4">The sequence shown here is derived from an EMBL/GenBank/DDBJ whole genome shotgun (WGS) entry which is preliminary data.</text>
</comment>
<dbReference type="Gene3D" id="1.25.40.10">
    <property type="entry name" value="Tetratricopeptide repeat domain"/>
    <property type="match status" value="3"/>
</dbReference>
<dbReference type="InterPro" id="IPR000719">
    <property type="entry name" value="Prot_kinase_dom"/>
</dbReference>
<feature type="region of interest" description="Disordered" evidence="2">
    <location>
        <begin position="526"/>
        <end position="560"/>
    </location>
</feature>
<dbReference type="Pfam" id="PF08238">
    <property type="entry name" value="Sel1"/>
    <property type="match status" value="17"/>
</dbReference>
<dbReference type="OrthoDB" id="4569at2759"/>
<dbReference type="Proteomes" id="UP000247409">
    <property type="component" value="Unassembled WGS sequence"/>
</dbReference>
<dbReference type="Gene3D" id="1.10.510.10">
    <property type="entry name" value="Transferase(Phosphotransferase) domain 1"/>
    <property type="match status" value="1"/>
</dbReference>
<evidence type="ECO:0000313" key="5">
    <source>
        <dbReference type="Proteomes" id="UP000247409"/>
    </source>
</evidence>
<accession>A0A2V3J2P1</accession>
<organism evidence="4 5">
    <name type="scientific">Gracilariopsis chorda</name>
    <dbReference type="NCBI Taxonomy" id="448386"/>
    <lineage>
        <taxon>Eukaryota</taxon>
        <taxon>Rhodophyta</taxon>
        <taxon>Florideophyceae</taxon>
        <taxon>Rhodymeniophycidae</taxon>
        <taxon>Gracilariales</taxon>
        <taxon>Gracilariaceae</taxon>
        <taxon>Gracilariopsis</taxon>
    </lineage>
</organism>
<dbReference type="InterPro" id="IPR011990">
    <property type="entry name" value="TPR-like_helical_dom_sf"/>
</dbReference>
<dbReference type="PANTHER" id="PTHR11102">
    <property type="entry name" value="SEL-1-LIKE PROTEIN"/>
    <property type="match status" value="1"/>
</dbReference>
<comment type="similarity">
    <text evidence="1">Belongs to the sel-1 family.</text>
</comment>
<protein>
    <submittedName>
        <fullName evidence="4">Secretory immunoglobulin A-binding protein EsiB</fullName>
    </submittedName>
</protein>
<dbReference type="SMART" id="SM00671">
    <property type="entry name" value="SEL1"/>
    <property type="match status" value="17"/>
</dbReference>
<reference evidence="4 5" key="1">
    <citation type="journal article" date="2018" name="Mol. Biol. Evol.">
        <title>Analysis of the draft genome of the red seaweed Gracilariopsis chorda provides insights into genome size evolution in Rhodophyta.</title>
        <authorList>
            <person name="Lee J."/>
            <person name="Yang E.C."/>
            <person name="Graf L."/>
            <person name="Yang J.H."/>
            <person name="Qiu H."/>
            <person name="Zel Zion U."/>
            <person name="Chan C.X."/>
            <person name="Stephens T.G."/>
            <person name="Weber A.P.M."/>
            <person name="Boo G.H."/>
            <person name="Boo S.M."/>
            <person name="Kim K.M."/>
            <person name="Shin Y."/>
            <person name="Jung M."/>
            <person name="Lee S.J."/>
            <person name="Yim H.S."/>
            <person name="Lee J.H."/>
            <person name="Bhattacharya D."/>
            <person name="Yoon H.S."/>
        </authorList>
    </citation>
    <scope>NUCLEOTIDE SEQUENCE [LARGE SCALE GENOMIC DNA]</scope>
    <source>
        <strain evidence="4 5">SKKU-2015</strain>
        <tissue evidence="4">Whole body</tissue>
    </source>
</reference>
<evidence type="ECO:0000313" key="4">
    <source>
        <dbReference type="EMBL" id="PXF48603.1"/>
    </source>
</evidence>
<feature type="domain" description="Protein kinase" evidence="3">
    <location>
        <begin position="199"/>
        <end position="473"/>
    </location>
</feature>
<evidence type="ECO:0000256" key="2">
    <source>
        <dbReference type="SAM" id="MobiDB-lite"/>
    </source>
</evidence>
<sequence>MSSDAHCDADGVRLSACSVARALEACLRAPTSIDIRLRTALSALLNALTPHSAAQLDPPHHQSLADIAALASLVQHSLPDLLPTRYAPTLLHVLTSLSALFHCLEAFFHAPTSTTDPITALGTVPKYDSQPLADAKVPSSSADRYIALLSAHRSFLNRLQRIALPPARVKRLRSFAATLIAQRRLEPARIATEFAQPTFSNTNVIASNAAAHIEYALFNLRDANNESICNTAVALKFFRVTDASRQHYFGQEALRLRTLSHPCIPLFHGVYANFHRHVSESCRVVVATERMTCNLRTAKSLPAMSSFRTRLKVLRDVANALAFLHCSRVYHAAVRPENVLLRIQGRSIYGVAKLDVTCLLRRALQLPAARPKIYEPPELYTDQHYTYYTGDVWSFGVLATFLMTVYSSDDEDDIKFVGLVTRSGFSYPARLWAKTIRYSLVRELVAKCLEENPANRPTAVQLVNEIDEIQRFYDSNLYCDAEKDVAGELTLRNVTGAERRPNGACNPNSCSGPSCNGCTFCSRGGRGPNNSRKSQHSLRGVVPRTEGDGKQLPTVKEEPSGVPVVAISRRLVKVEENEVGVKRNNSHSSSRRRKRRRLRRHISSDDENDELYGDSIVNPVEGLASTGNGAAVPLFEQVLMNEGLNDSHDSSAVRIKGKRRRSQQDLGNGSDYSFDLSSGLLSKLNKGLTQAPPVAFAKLARSSVEPSQTAQQPIPNTCEQSRKFCKISKPSPSAGAGQPRASASKDAEMNMDAEKRSASNLPNKVQTTPQVPFQFALDLDSGKSRVPTMNTKHSRFSARAPAVNGNGKPTVLNIAQSHLLANQPSTIKAEPGFSTSLSAVGDHTWASLGDIPSTRVSFDMVQNIVQLHSNAQQRQANPVRLYTADDVMNTFGNSKASAQEGDKKRHSTPNTVEKKRRRSSSAGVKVEGPERENERKKKDQKQEECRIKTEGGVVPSNSPWAGRMRKRTQRKYFEESPVYISDSDSIDFVNGASESPSGKEYKAKTPTNEKTPFLHLISITDKNFKQLSQSLGEHGQQGNVGIRENNYSIMNDDVDSVYALGVIKGSRIGLNPFQYFKREATKGDTSAQVRLGILYENGAGGQQDYAAAFYYYSEAASKGDSEGQLRLGRCYDEGRGVLQSESTAVRFYAAAAEKNHPIAHYKVAKCFLEGRGVKRDVRKAATHFEEAVDGHILEAAVCLADLYKEGKHILQDFSKAFQLYRSAANSGSVTAKVKLAHCYAKGSGCRRAISKAVELYKEASDYGDPDAKLSLGLLYEDGNGVKASCEKALKFYKESAWLGHAPGVTALGQCFLWGYGLPKDFSRAKSLFEVAAEKGDALAMHELGNCYRDGNGCEKDMKKAVSYYSMASAKGSAVSLVEYGECYYYGKVVGVDYDKAFKLFSKAAELGAAEGYRWLGDCYTDGVGTEKNYKKAVELHRKAVELGSSVSQLCLGNMYENGLGVEKNKVKALSCYRKSAERGNFTALNNLGILYEKGELVKQDYKRAVRYYEQAKDLGCIDAVCNLADCYTAGNGVPRNYDIAFKLYQEAASGDLPGAVCEMGVCYYQGRGVQQNFAEAMEALNKVKDREPEALRQLGVIHYDGKAVQRDFEKAIEFYRKAIDLGNTNAYLSLAVCFLNGEGVQKNEDYAVELLGKAADGGNRMAFMYLGNCYFEGRGVTKDSRRALHCYRKGQDADPLLS</sequence>
<dbReference type="CDD" id="cd00180">
    <property type="entry name" value="PKc"/>
    <property type="match status" value="1"/>
</dbReference>
<feature type="compositionally biased region" description="Basic and acidic residues" evidence="2">
    <location>
        <begin position="927"/>
        <end position="949"/>
    </location>
</feature>
<feature type="region of interest" description="Disordered" evidence="2">
    <location>
        <begin position="892"/>
        <end position="965"/>
    </location>
</feature>
<keyword evidence="5" id="KW-1185">Reference proteome</keyword>
<evidence type="ECO:0000256" key="1">
    <source>
        <dbReference type="ARBA" id="ARBA00038101"/>
    </source>
</evidence>
<dbReference type="GO" id="GO:0004672">
    <property type="term" value="F:protein kinase activity"/>
    <property type="evidence" value="ECO:0007669"/>
    <property type="project" value="InterPro"/>
</dbReference>
<dbReference type="PROSITE" id="PS50011">
    <property type="entry name" value="PROTEIN_KINASE_DOM"/>
    <property type="match status" value="1"/>
</dbReference>
<feature type="region of interest" description="Disordered" evidence="2">
    <location>
        <begin position="726"/>
        <end position="765"/>
    </location>
</feature>
<dbReference type="PANTHER" id="PTHR11102:SF160">
    <property type="entry name" value="ERAD-ASSOCIATED E3 UBIQUITIN-PROTEIN LIGASE COMPONENT HRD3"/>
    <property type="match status" value="1"/>
</dbReference>
<dbReference type="InterPro" id="IPR050767">
    <property type="entry name" value="Sel1_AlgK"/>
</dbReference>
<dbReference type="InterPro" id="IPR006597">
    <property type="entry name" value="Sel1-like"/>
</dbReference>
<feature type="region of interest" description="Disordered" evidence="2">
    <location>
        <begin position="647"/>
        <end position="671"/>
    </location>
</feature>
<feature type="compositionally biased region" description="Basic residues" evidence="2">
    <location>
        <begin position="589"/>
        <end position="601"/>
    </location>
</feature>
<dbReference type="InterPro" id="IPR011009">
    <property type="entry name" value="Kinase-like_dom_sf"/>
</dbReference>
<feature type="region of interest" description="Disordered" evidence="2">
    <location>
        <begin position="578"/>
        <end position="601"/>
    </location>
</feature>
<dbReference type="SUPFAM" id="SSF56112">
    <property type="entry name" value="Protein kinase-like (PK-like)"/>
    <property type="match status" value="1"/>
</dbReference>
<dbReference type="STRING" id="448386.A0A2V3J2P1"/>
<name>A0A2V3J2P1_9FLOR</name>
<dbReference type="GO" id="GO:0005524">
    <property type="term" value="F:ATP binding"/>
    <property type="evidence" value="ECO:0007669"/>
    <property type="project" value="InterPro"/>
</dbReference>
<gene>
    <name evidence="4" type="ORF">BWQ96_01455</name>
</gene>
<dbReference type="SUPFAM" id="SSF81901">
    <property type="entry name" value="HCP-like"/>
    <property type="match status" value="4"/>
</dbReference>
<feature type="compositionally biased region" description="Basic and acidic residues" evidence="2">
    <location>
        <begin position="743"/>
        <end position="757"/>
    </location>
</feature>
<dbReference type="Pfam" id="PF00069">
    <property type="entry name" value="Pkinase"/>
    <property type="match status" value="1"/>
</dbReference>